<evidence type="ECO:0000313" key="2">
    <source>
        <dbReference type="Proteomes" id="UP000185622"/>
    </source>
</evidence>
<dbReference type="RefSeq" id="WP_075777327.1">
    <property type="nucleotide sequence ID" value="NZ_CP019438.1"/>
</dbReference>
<name>A0ABM6IMJ8_9RHOB</name>
<reference evidence="1 2" key="1">
    <citation type="submission" date="2017-01" db="EMBL/GenBank/DDBJ databases">
        <title>The complete genome sequence of a sulfur-oxidizing marine bacterium Thioclava sp. 25B10_4T.</title>
        <authorList>
            <person name="Liu Y."/>
            <person name="Lai Q."/>
            <person name="Shao Z."/>
        </authorList>
    </citation>
    <scope>NUCLEOTIDE SEQUENCE [LARGE SCALE GENOMIC DNA]</scope>
    <source>
        <strain evidence="1 2">25B10_4</strain>
        <plasmid evidence="1 2">unnamed1</plasmid>
    </source>
</reference>
<accession>A0ABM6IMJ8</accession>
<evidence type="ECO:0000313" key="1">
    <source>
        <dbReference type="EMBL" id="AQS50054.1"/>
    </source>
</evidence>
<keyword evidence="1" id="KW-0614">Plasmid</keyword>
<geneLocation type="plasmid" evidence="1 2">
    <name>unnamed1</name>
</geneLocation>
<sequence length="179" mass="20410">MGLTVHAFSNLRRIDASRDMKKRASAPRIPNRAFAPVIDPDFAHYAPELEPGKPYDYDEHHRFEAGSYDYIKTFKSELCALAIARNAPDYGAESDQDSDKLDAYFHHSFHSPHAPFSQLIHFSESEGTLSTSVVKKLERDFKEHAQLAHEHPCMVFIYHFLKWQVALEVGADLGCISFQ</sequence>
<dbReference type="Proteomes" id="UP000185622">
    <property type="component" value="Plasmid unnamed1"/>
</dbReference>
<gene>
    <name evidence="1" type="ORF">BMG03_19205</name>
</gene>
<keyword evidence="2" id="KW-1185">Reference proteome</keyword>
<proteinExistence type="predicted"/>
<protein>
    <submittedName>
        <fullName evidence="1">Uncharacterized protein</fullName>
    </submittedName>
</protein>
<dbReference type="EMBL" id="CP019438">
    <property type="protein sequence ID" value="AQS50054.1"/>
    <property type="molecule type" value="Genomic_DNA"/>
</dbReference>
<organism evidence="1 2">
    <name type="scientific">Thioclava nitratireducens</name>
    <dbReference type="NCBI Taxonomy" id="1915078"/>
    <lineage>
        <taxon>Bacteria</taxon>
        <taxon>Pseudomonadati</taxon>
        <taxon>Pseudomonadota</taxon>
        <taxon>Alphaproteobacteria</taxon>
        <taxon>Rhodobacterales</taxon>
        <taxon>Paracoccaceae</taxon>
        <taxon>Thioclava</taxon>
    </lineage>
</organism>